<keyword evidence="4" id="KW-0449">Lipoprotein</keyword>
<feature type="compositionally biased region" description="Low complexity" evidence="1">
    <location>
        <begin position="184"/>
        <end position="205"/>
    </location>
</feature>
<reference evidence="4 5" key="1">
    <citation type="submission" date="2023-04" db="EMBL/GenBank/DDBJ databases">
        <title>Ectobacillus antri isolated from activated sludge.</title>
        <authorList>
            <person name="Yan P."/>
            <person name="Liu X."/>
        </authorList>
    </citation>
    <scope>NUCLEOTIDE SEQUENCE [LARGE SCALE GENOMIC DNA]</scope>
    <source>
        <strain evidence="4 5">C18H</strain>
    </source>
</reference>
<evidence type="ECO:0000256" key="1">
    <source>
        <dbReference type="SAM" id="MobiDB-lite"/>
    </source>
</evidence>
<feature type="chain" id="PRO_5045840856" evidence="2">
    <location>
        <begin position="19"/>
        <end position="205"/>
    </location>
</feature>
<dbReference type="NCBIfam" id="NF040801">
    <property type="entry name" value="spore_GerD"/>
    <property type="match status" value="1"/>
</dbReference>
<keyword evidence="2" id="KW-0732">Signal</keyword>
<dbReference type="Proteomes" id="UP001218246">
    <property type="component" value="Unassembled WGS sequence"/>
</dbReference>
<accession>A0ABT6H657</accession>
<evidence type="ECO:0000313" key="5">
    <source>
        <dbReference type="Proteomes" id="UP001218246"/>
    </source>
</evidence>
<evidence type="ECO:0000259" key="3">
    <source>
        <dbReference type="Pfam" id="PF17898"/>
    </source>
</evidence>
<proteinExistence type="predicted"/>
<protein>
    <submittedName>
        <fullName evidence="4">Spore germination lipoprotein GerD</fullName>
    </submittedName>
</protein>
<evidence type="ECO:0000256" key="2">
    <source>
        <dbReference type="SAM" id="SignalP"/>
    </source>
</evidence>
<dbReference type="Pfam" id="PF17898">
    <property type="entry name" value="GerD"/>
    <property type="match status" value="1"/>
</dbReference>
<feature type="signal peptide" evidence="2">
    <location>
        <begin position="1"/>
        <end position="18"/>
    </location>
</feature>
<feature type="domain" description="Spore germination GerD central core" evidence="3">
    <location>
        <begin position="62"/>
        <end position="174"/>
    </location>
</feature>
<feature type="region of interest" description="Disordered" evidence="1">
    <location>
        <begin position="176"/>
        <end position="205"/>
    </location>
</feature>
<sequence length="205" mass="23230">MKRIPLLLCFLLLTTACAQPKQAESQPDYDQTKKMVVDILKTDSGKKAIEQVLADEKIKQTMVLDEAVVKKTIEDVMMSEKGQQFWEKAFTDPQFVAAFAKSMEKEQAKLMKTLLKDPEYQAGVIDIMKNPEIEKQMMEVMKSKEYRKHVQQVITETTESPLFQAKMIDVISKAIKKAEKSGEESTGSSKTSNGEGNSQNQQEQK</sequence>
<keyword evidence="5" id="KW-1185">Reference proteome</keyword>
<dbReference type="RefSeq" id="WP_124565536.1">
    <property type="nucleotide sequence ID" value="NZ_JARRRY010000014.1"/>
</dbReference>
<dbReference type="PROSITE" id="PS51257">
    <property type="entry name" value="PROKAR_LIPOPROTEIN"/>
    <property type="match status" value="1"/>
</dbReference>
<organism evidence="4 5">
    <name type="scientific">Ectobacillus antri</name>
    <dbReference type="NCBI Taxonomy" id="2486280"/>
    <lineage>
        <taxon>Bacteria</taxon>
        <taxon>Bacillati</taxon>
        <taxon>Bacillota</taxon>
        <taxon>Bacilli</taxon>
        <taxon>Bacillales</taxon>
        <taxon>Bacillaceae</taxon>
        <taxon>Ectobacillus</taxon>
    </lineage>
</organism>
<gene>
    <name evidence="4" type="primary">gerD</name>
    <name evidence="4" type="ORF">P6P90_12830</name>
</gene>
<comment type="caution">
    <text evidence="4">The sequence shown here is derived from an EMBL/GenBank/DDBJ whole genome shotgun (WGS) entry which is preliminary data.</text>
</comment>
<evidence type="ECO:0000313" key="4">
    <source>
        <dbReference type="EMBL" id="MDG5754845.1"/>
    </source>
</evidence>
<dbReference type="InterPro" id="IPR041262">
    <property type="entry name" value="GerD_central"/>
</dbReference>
<name>A0ABT6H657_9BACI</name>
<dbReference type="EMBL" id="JARULN010000014">
    <property type="protein sequence ID" value="MDG5754845.1"/>
    <property type="molecule type" value="Genomic_DNA"/>
</dbReference>